<dbReference type="GO" id="GO:0009881">
    <property type="term" value="F:photoreceptor activity"/>
    <property type="evidence" value="ECO:0007669"/>
    <property type="project" value="UniProtKB-KW"/>
</dbReference>
<evidence type="ECO:0000256" key="16">
    <source>
        <dbReference type="SAM" id="MobiDB-lite"/>
    </source>
</evidence>
<keyword evidence="11" id="KW-0418">Kinase</keyword>
<dbReference type="RefSeq" id="WP_188899437.1">
    <property type="nucleotide sequence ID" value="NZ_BMKS01000004.1"/>
</dbReference>
<feature type="domain" description="PAC" evidence="19">
    <location>
        <begin position="727"/>
        <end position="780"/>
    </location>
</feature>
<evidence type="ECO:0000256" key="15">
    <source>
        <dbReference type="ARBA" id="ARBA00023170"/>
    </source>
</evidence>
<evidence type="ECO:0000313" key="20">
    <source>
        <dbReference type="EMBL" id="GGG28338.1"/>
    </source>
</evidence>
<evidence type="ECO:0000256" key="11">
    <source>
        <dbReference type="ARBA" id="ARBA00022777"/>
    </source>
</evidence>
<evidence type="ECO:0000313" key="21">
    <source>
        <dbReference type="Proteomes" id="UP000597507"/>
    </source>
</evidence>
<dbReference type="Pfam" id="PF08448">
    <property type="entry name" value="PAS_4"/>
    <property type="match status" value="1"/>
</dbReference>
<comment type="catalytic activity">
    <reaction evidence="1">
        <text>ATP + protein L-histidine = ADP + protein N-phospho-L-histidine.</text>
        <dbReference type="EC" id="2.7.13.3"/>
    </reaction>
</comment>
<dbReference type="PANTHER" id="PTHR41523:SF8">
    <property type="entry name" value="ETHYLENE RESPONSE SENSOR PROTEIN"/>
    <property type="match status" value="1"/>
</dbReference>
<evidence type="ECO:0000256" key="17">
    <source>
        <dbReference type="SAM" id="Phobius"/>
    </source>
</evidence>
<dbReference type="InterPro" id="IPR013656">
    <property type="entry name" value="PAS_4"/>
</dbReference>
<dbReference type="InterPro" id="IPR000014">
    <property type="entry name" value="PAS"/>
</dbReference>
<keyword evidence="14" id="KW-0843">Virulence</keyword>
<feature type="transmembrane region" description="Helical" evidence="17">
    <location>
        <begin position="316"/>
        <end position="337"/>
    </location>
</feature>
<dbReference type="SMART" id="SM00086">
    <property type="entry name" value="PAC"/>
    <property type="match status" value="2"/>
</dbReference>
<keyword evidence="10" id="KW-0547">Nucleotide-binding</keyword>
<evidence type="ECO:0000256" key="13">
    <source>
        <dbReference type="ARBA" id="ARBA00022991"/>
    </source>
</evidence>
<dbReference type="CDD" id="cd12915">
    <property type="entry name" value="PDC2_DGC_like"/>
    <property type="match status" value="1"/>
</dbReference>
<dbReference type="PANTHER" id="PTHR41523">
    <property type="entry name" value="TWO-COMPONENT SYSTEM SENSOR PROTEIN"/>
    <property type="match status" value="1"/>
</dbReference>
<keyword evidence="17" id="KW-0812">Transmembrane</keyword>
<feature type="domain" description="PAS" evidence="18">
    <location>
        <begin position="396"/>
        <end position="466"/>
    </location>
</feature>
<dbReference type="SMART" id="SM00091">
    <property type="entry name" value="PAS"/>
    <property type="match status" value="2"/>
</dbReference>
<evidence type="ECO:0000256" key="8">
    <source>
        <dbReference type="ARBA" id="ARBA00022679"/>
    </source>
</evidence>
<dbReference type="Gene3D" id="2.10.70.100">
    <property type="match status" value="2"/>
</dbReference>
<evidence type="ECO:0000256" key="6">
    <source>
        <dbReference type="ARBA" id="ARBA00022630"/>
    </source>
</evidence>
<evidence type="ECO:0000256" key="1">
    <source>
        <dbReference type="ARBA" id="ARBA00000085"/>
    </source>
</evidence>
<dbReference type="InterPro" id="IPR013655">
    <property type="entry name" value="PAS_fold_3"/>
</dbReference>
<dbReference type="PROSITE" id="PS50112">
    <property type="entry name" value="PAS"/>
    <property type="match status" value="2"/>
</dbReference>
<dbReference type="Gene3D" id="3.30.565.10">
    <property type="entry name" value="Histidine kinase-like ATPase, C-terminal domain"/>
    <property type="match status" value="1"/>
</dbReference>
<keyword evidence="17" id="KW-0472">Membrane</keyword>
<keyword evidence="9" id="KW-0677">Repeat</keyword>
<dbReference type="EC" id="2.7.13.3" evidence="2"/>
<dbReference type="Pfam" id="PF08447">
    <property type="entry name" value="PAS_3"/>
    <property type="match status" value="2"/>
</dbReference>
<evidence type="ECO:0000256" key="5">
    <source>
        <dbReference type="ARBA" id="ARBA00022606"/>
    </source>
</evidence>
<dbReference type="InterPro" id="IPR011102">
    <property type="entry name" value="Sig_transdc_His_kinase_HWE"/>
</dbReference>
<keyword evidence="8" id="KW-0808">Transferase</keyword>
<keyword evidence="13" id="KW-0157">Chromophore</keyword>
<dbReference type="PROSITE" id="PS50113">
    <property type="entry name" value="PAC"/>
    <property type="match status" value="2"/>
</dbReference>
<keyword evidence="12" id="KW-0067">ATP-binding</keyword>
<evidence type="ECO:0000256" key="12">
    <source>
        <dbReference type="ARBA" id="ARBA00022840"/>
    </source>
</evidence>
<keyword evidence="21" id="KW-1185">Reference proteome</keyword>
<gene>
    <name evidence="20" type="ORF">GCM10010964_15310</name>
</gene>
<protein>
    <recommendedName>
        <fullName evidence="2">histidine kinase</fullName>
        <ecNumber evidence="2">2.7.13.3</ecNumber>
    </recommendedName>
</protein>
<evidence type="ECO:0000259" key="19">
    <source>
        <dbReference type="PROSITE" id="PS50113"/>
    </source>
</evidence>
<dbReference type="Gene3D" id="3.30.450.20">
    <property type="entry name" value="PAS domain"/>
    <property type="match status" value="3"/>
</dbReference>
<evidence type="ECO:0000256" key="4">
    <source>
        <dbReference type="ARBA" id="ARBA00022553"/>
    </source>
</evidence>
<keyword evidence="15" id="KW-0675">Receptor</keyword>
<keyword evidence="17" id="KW-1133">Transmembrane helix</keyword>
<feature type="transmembrane region" description="Helical" evidence="17">
    <location>
        <begin position="44"/>
        <end position="71"/>
    </location>
</feature>
<dbReference type="Proteomes" id="UP000597507">
    <property type="component" value="Unassembled WGS sequence"/>
</dbReference>
<evidence type="ECO:0000256" key="3">
    <source>
        <dbReference type="ARBA" id="ARBA00022543"/>
    </source>
</evidence>
<dbReference type="InterPro" id="IPR000700">
    <property type="entry name" value="PAS-assoc_C"/>
</dbReference>
<keyword evidence="3" id="KW-0600">Photoreceptor protein</keyword>
<dbReference type="AlphaFoldDB" id="A0A8J2ZA24"/>
<accession>A0A8J2ZA24</accession>
<feature type="region of interest" description="Disordered" evidence="16">
    <location>
        <begin position="987"/>
        <end position="1012"/>
    </location>
</feature>
<dbReference type="InterPro" id="IPR036890">
    <property type="entry name" value="HATPase_C_sf"/>
</dbReference>
<dbReference type="EMBL" id="BMKS01000004">
    <property type="protein sequence ID" value="GGG28338.1"/>
    <property type="molecule type" value="Genomic_DNA"/>
</dbReference>
<evidence type="ECO:0000256" key="14">
    <source>
        <dbReference type="ARBA" id="ARBA00023026"/>
    </source>
</evidence>
<comment type="caution">
    <text evidence="20">The sequence shown here is derived from an EMBL/GenBank/DDBJ whole genome shotgun (WGS) entry which is preliminary data.</text>
</comment>
<keyword evidence="4" id="KW-0597">Phosphoprotein</keyword>
<dbReference type="SUPFAM" id="SSF55785">
    <property type="entry name" value="PYP-like sensor domain (PAS domain)"/>
    <property type="match status" value="3"/>
</dbReference>
<feature type="compositionally biased region" description="Low complexity" evidence="16">
    <location>
        <begin position="24"/>
        <end position="36"/>
    </location>
</feature>
<feature type="domain" description="PAS" evidence="18">
    <location>
        <begin position="521"/>
        <end position="593"/>
    </location>
</feature>
<dbReference type="GO" id="GO:0004673">
    <property type="term" value="F:protein histidine kinase activity"/>
    <property type="evidence" value="ECO:0007669"/>
    <property type="project" value="UniProtKB-EC"/>
</dbReference>
<feature type="region of interest" description="Disordered" evidence="16">
    <location>
        <begin position="1"/>
        <end position="36"/>
    </location>
</feature>
<dbReference type="SMART" id="SM00911">
    <property type="entry name" value="HWE_HK"/>
    <property type="match status" value="1"/>
</dbReference>
<evidence type="ECO:0000256" key="9">
    <source>
        <dbReference type="ARBA" id="ARBA00022737"/>
    </source>
</evidence>
<keyword evidence="7" id="KW-0288">FMN</keyword>
<evidence type="ECO:0000256" key="10">
    <source>
        <dbReference type="ARBA" id="ARBA00022741"/>
    </source>
</evidence>
<dbReference type="InterPro" id="IPR035965">
    <property type="entry name" value="PAS-like_dom_sf"/>
</dbReference>
<evidence type="ECO:0000256" key="7">
    <source>
        <dbReference type="ARBA" id="ARBA00022643"/>
    </source>
</evidence>
<dbReference type="Pfam" id="PF07536">
    <property type="entry name" value="HWE_HK"/>
    <property type="match status" value="1"/>
</dbReference>
<name>A0A8J2ZA24_9PROT</name>
<keyword evidence="5" id="KW-0716">Sensory transduction</keyword>
<dbReference type="InterPro" id="IPR001610">
    <property type="entry name" value="PAC"/>
</dbReference>
<sequence>MDIGPIGTDGVVTPARAKGGPRNLPATAGAAPRPRGNPRRLPGLWAHLAGLVLAVLIPSLALGAVTAWWLAENYRVAFEERLSGTARALAAAADAEIGAVITAAATLAASPLLDTEQGLSAFDVQARPVGAAFGTWVVVVRTADMRQIVNTRLPPGAPLPDAFSPAAVAETMGGHDAVVRDLATVPFRTEPVVAVLAPVLRGAEAPAKVVAIPLDPARLERLLKRQELDGGAFAALVDGRGVIVARSLDHARFVGRPAPDWYPRAVEGRARGLLRGPTHDGAEIILAFERLRAAPQWTVVVAGPVGSYYAAWLDPLLGLAAGGAAAIALGIALAGGLSHRILRPVAALVRRADAAATDAGPPPPGAAPAFSPRFGVAEFEALRDATERAETALREANRRTAEVLGSLGEVLYALDADRRFGFASARALATWGRRPEEVLGRRFEDAFPETVGSLAWEVHRQAMASREEVHLCLPSAVLGRWIEMDVYPRGDGGITVAFRDIEDRRRAHVERVRAEKALRTSEERLRLALDAAALGVWEVDLETRIVRRSPRTVEIFGFSRGAEVGIYPSWRDRMHPEDRAAVAAAFEAVCAGRTKIYRAQFRSLRPDGRWVWIESHGRVIERDPASGAPRRLVGISQDITERKTAEAALAASEARLRLAVDAGRMAVWEADLVSGSVAGSAELNRLLGFPEDATPTLADMRARYYPGELERLRAIGQFALARGERFIEAEFRYLWPDGSVRWLLLRAEIHIEAGSGRPFKAVGVVMDVTDRKTAEERQALLMRELDHRAKNALAVVQAALRLTPRDDPEAYARAVEGRVAALARAHTVLARGRWEGAALRSLVEGELAAFLPAAEMSGRPEAEAAASRIGIEGPALTLAPAAAQALSMALHELATNATKHGALSVPAGRVAVSWRVDGAAGLLRLRWEERGGPPVAAPPARRGFGSRVIEATVRDQLGGRVARHWNVSGLACEIEVPLARALAAKPAAPGRSPQAPPARAAAGVAGGPAAQA</sequence>
<organism evidence="20 21">
    <name type="scientific">Caldovatus sediminis</name>
    <dbReference type="NCBI Taxonomy" id="2041189"/>
    <lineage>
        <taxon>Bacteria</taxon>
        <taxon>Pseudomonadati</taxon>
        <taxon>Pseudomonadota</taxon>
        <taxon>Alphaproteobacteria</taxon>
        <taxon>Acetobacterales</taxon>
        <taxon>Roseomonadaceae</taxon>
        <taxon>Caldovatus</taxon>
    </lineage>
</organism>
<proteinExistence type="predicted"/>
<evidence type="ECO:0000259" key="18">
    <source>
        <dbReference type="PROSITE" id="PS50112"/>
    </source>
</evidence>
<dbReference type="GO" id="GO:0005524">
    <property type="term" value="F:ATP binding"/>
    <property type="evidence" value="ECO:0007669"/>
    <property type="project" value="UniProtKB-KW"/>
</dbReference>
<keyword evidence="6" id="KW-0285">Flavoprotein</keyword>
<evidence type="ECO:0000256" key="2">
    <source>
        <dbReference type="ARBA" id="ARBA00012438"/>
    </source>
</evidence>
<dbReference type="CDD" id="cd00130">
    <property type="entry name" value="PAS"/>
    <property type="match status" value="1"/>
</dbReference>
<reference evidence="20 21" key="1">
    <citation type="journal article" date="2014" name="Int. J. Syst. Evol. Microbiol.">
        <title>Complete genome sequence of Corynebacterium casei LMG S-19264T (=DSM 44701T), isolated from a smear-ripened cheese.</title>
        <authorList>
            <consortium name="US DOE Joint Genome Institute (JGI-PGF)"/>
            <person name="Walter F."/>
            <person name="Albersmeier A."/>
            <person name="Kalinowski J."/>
            <person name="Ruckert C."/>
        </authorList>
    </citation>
    <scope>NUCLEOTIDE SEQUENCE [LARGE SCALE GENOMIC DNA]</scope>
    <source>
        <strain evidence="20 21">CGMCC 1.16330</strain>
    </source>
</reference>
<feature type="domain" description="PAC" evidence="19">
    <location>
        <begin position="597"/>
        <end position="651"/>
    </location>
</feature>
<dbReference type="NCBIfam" id="TIGR00229">
    <property type="entry name" value="sensory_box"/>
    <property type="match status" value="2"/>
</dbReference>